<dbReference type="InterPro" id="IPR029062">
    <property type="entry name" value="Class_I_gatase-like"/>
</dbReference>
<name>A0AAP3DF81_BRELA</name>
<evidence type="ECO:0000259" key="2">
    <source>
        <dbReference type="Pfam" id="PF01965"/>
    </source>
</evidence>
<protein>
    <submittedName>
        <fullName evidence="3">DJ-1/PfpI family protein</fullName>
    </submittedName>
</protein>
<dbReference type="CDD" id="cd03139">
    <property type="entry name" value="GATase1_PfpI_2"/>
    <property type="match status" value="1"/>
</dbReference>
<dbReference type="EMBL" id="JAPTNE010000007">
    <property type="protein sequence ID" value="MCZ0806547.1"/>
    <property type="molecule type" value="Genomic_DNA"/>
</dbReference>
<dbReference type="PANTHER" id="PTHR43130">
    <property type="entry name" value="ARAC-FAMILY TRANSCRIPTIONAL REGULATOR"/>
    <property type="match status" value="1"/>
</dbReference>
<dbReference type="InterPro" id="IPR002818">
    <property type="entry name" value="DJ-1/PfpI"/>
</dbReference>
<gene>
    <name evidence="3" type="ORF">O0554_06380</name>
</gene>
<dbReference type="RefSeq" id="WP_258433123.1">
    <property type="nucleotide sequence ID" value="NZ_JANSGW010000007.1"/>
</dbReference>
<proteinExistence type="predicted"/>
<dbReference type="Pfam" id="PF01965">
    <property type="entry name" value="DJ-1_PfpI"/>
    <property type="match status" value="1"/>
</dbReference>
<evidence type="ECO:0000313" key="4">
    <source>
        <dbReference type="Proteomes" id="UP001077662"/>
    </source>
</evidence>
<evidence type="ECO:0000256" key="1">
    <source>
        <dbReference type="SAM" id="SignalP"/>
    </source>
</evidence>
<dbReference type="PANTHER" id="PTHR43130:SF14">
    <property type="entry name" value="DJ-1_PFPI DOMAIN-CONTAINING PROTEIN"/>
    <property type="match status" value="1"/>
</dbReference>
<feature type="signal peptide" evidence="1">
    <location>
        <begin position="1"/>
        <end position="23"/>
    </location>
</feature>
<reference evidence="3" key="1">
    <citation type="submission" date="2022-09" db="EMBL/GenBank/DDBJ databases">
        <title>Genome analysis and characterization of larvicidal activity of Brevibacillus strains.</title>
        <authorList>
            <person name="Patrusheva E.V."/>
            <person name="Izotova A.O."/>
            <person name="Toshchakov S.V."/>
            <person name="Sineoky S.P."/>
        </authorList>
    </citation>
    <scope>NUCLEOTIDE SEQUENCE</scope>
    <source>
        <strain evidence="3">VKPM_B-13247</strain>
    </source>
</reference>
<organism evidence="3 4">
    <name type="scientific">Brevibacillus laterosporus</name>
    <name type="common">Bacillus laterosporus</name>
    <dbReference type="NCBI Taxonomy" id="1465"/>
    <lineage>
        <taxon>Bacteria</taxon>
        <taxon>Bacillati</taxon>
        <taxon>Bacillota</taxon>
        <taxon>Bacilli</taxon>
        <taxon>Bacillales</taxon>
        <taxon>Paenibacillaceae</taxon>
        <taxon>Brevibacillus</taxon>
    </lineage>
</organism>
<dbReference type="GO" id="GO:0006355">
    <property type="term" value="P:regulation of DNA-templated transcription"/>
    <property type="evidence" value="ECO:0007669"/>
    <property type="project" value="TreeGrafter"/>
</dbReference>
<feature type="chain" id="PRO_5042810971" evidence="1">
    <location>
        <begin position="24"/>
        <end position="236"/>
    </location>
</feature>
<comment type="caution">
    <text evidence="3">The sequence shown here is derived from an EMBL/GenBank/DDBJ whole genome shotgun (WGS) entry which is preliminary data.</text>
</comment>
<accession>A0AAP3DF81</accession>
<keyword evidence="1" id="KW-0732">Signal</keyword>
<feature type="domain" description="DJ-1/PfpI" evidence="2">
    <location>
        <begin position="46"/>
        <end position="214"/>
    </location>
</feature>
<dbReference type="Proteomes" id="UP001077662">
    <property type="component" value="Unassembled WGS sequence"/>
</dbReference>
<dbReference type="SUPFAM" id="SSF52317">
    <property type="entry name" value="Class I glutamine amidotransferase-like"/>
    <property type="match status" value="1"/>
</dbReference>
<sequence>MKQLCSYILMLAMVLCTFGTSTWGQTAVADSTKSLQTKEVKKEWTVGILLFNDVEVLDFAGPFEVFAVTGQDTPISPFHVRTVSEDGKMITARNGLKVQPDYNFANAPAFDILIVPGGPGSRTEMYNKKMIKWVQERMKTVDIMASVCTGSLILAEAELLNGKTVTTHWNSYDRLEKDYPKLKVKRDIKFVDEGKIVTSGGISAGINMSFHLVKRLLGKETAEHTAKLMEYDIVVE</sequence>
<dbReference type="AlphaFoldDB" id="A0AAP3DF81"/>
<dbReference type="Gene3D" id="3.40.50.880">
    <property type="match status" value="1"/>
</dbReference>
<evidence type="ECO:0000313" key="3">
    <source>
        <dbReference type="EMBL" id="MCZ0806547.1"/>
    </source>
</evidence>
<dbReference type="InterPro" id="IPR052158">
    <property type="entry name" value="INH-QAR"/>
</dbReference>